<dbReference type="Pfam" id="PF01938">
    <property type="entry name" value="TRAM"/>
    <property type="match status" value="1"/>
</dbReference>
<dbReference type="RefSeq" id="WP_078932680.1">
    <property type="nucleotide sequence ID" value="NZ_FUWG01000005.1"/>
</dbReference>
<dbReference type="SUPFAM" id="SSF50249">
    <property type="entry name" value="Nucleic acid-binding proteins"/>
    <property type="match status" value="1"/>
</dbReference>
<feature type="active site" description="Nucleophile" evidence="4">
    <location>
        <position position="361"/>
    </location>
</feature>
<dbReference type="Proteomes" id="UP000190423">
    <property type="component" value="Unassembled WGS sequence"/>
</dbReference>
<organism evidence="6 7">
    <name type="scientific">Treponema porcinum</name>
    <dbReference type="NCBI Taxonomy" id="261392"/>
    <lineage>
        <taxon>Bacteria</taxon>
        <taxon>Pseudomonadati</taxon>
        <taxon>Spirochaetota</taxon>
        <taxon>Spirochaetia</taxon>
        <taxon>Spirochaetales</taxon>
        <taxon>Treponemataceae</taxon>
        <taxon>Treponema</taxon>
    </lineage>
</organism>
<dbReference type="SUPFAM" id="SSF53335">
    <property type="entry name" value="S-adenosyl-L-methionine-dependent methyltransferases"/>
    <property type="match status" value="1"/>
</dbReference>
<feature type="binding site" evidence="4">
    <location>
        <position position="291"/>
    </location>
    <ligand>
        <name>S-adenosyl-L-methionine</name>
        <dbReference type="ChEBI" id="CHEBI:59789"/>
    </ligand>
</feature>
<feature type="binding site" evidence="4">
    <location>
        <position position="334"/>
    </location>
    <ligand>
        <name>S-adenosyl-L-methionine</name>
        <dbReference type="ChEBI" id="CHEBI:59789"/>
    </ligand>
</feature>
<dbReference type="GeneID" id="78316072"/>
<gene>
    <name evidence="6" type="ORF">SAMN02745149_00760</name>
</gene>
<dbReference type="EMBL" id="FUWG01000005">
    <property type="protein sequence ID" value="SJZ33306.1"/>
    <property type="molecule type" value="Genomic_DNA"/>
</dbReference>
<dbReference type="GO" id="GO:0070041">
    <property type="term" value="F:rRNA (uridine-C5-)-methyltransferase activity"/>
    <property type="evidence" value="ECO:0007669"/>
    <property type="project" value="TreeGrafter"/>
</dbReference>
<dbReference type="Gene3D" id="2.40.50.1070">
    <property type="match status" value="1"/>
</dbReference>
<reference evidence="6 7" key="1">
    <citation type="submission" date="2017-02" db="EMBL/GenBank/DDBJ databases">
        <authorList>
            <person name="Peterson S.W."/>
        </authorList>
    </citation>
    <scope>NUCLEOTIDE SEQUENCE [LARGE SCALE GENOMIC DNA]</scope>
    <source>
        <strain evidence="6 7">ATCC BAA-908</strain>
    </source>
</reference>
<dbReference type="InterPro" id="IPR029063">
    <property type="entry name" value="SAM-dependent_MTases_sf"/>
</dbReference>
<keyword evidence="7" id="KW-1185">Reference proteome</keyword>
<dbReference type="InterPro" id="IPR010280">
    <property type="entry name" value="U5_MeTrfase_fam"/>
</dbReference>
<dbReference type="Pfam" id="PF05958">
    <property type="entry name" value="tRNA_U5-meth_tr"/>
    <property type="match status" value="1"/>
</dbReference>
<dbReference type="Gene3D" id="3.40.50.150">
    <property type="entry name" value="Vaccinia Virus protein VP39"/>
    <property type="match status" value="1"/>
</dbReference>
<dbReference type="InterPro" id="IPR002792">
    <property type="entry name" value="TRAM_dom"/>
</dbReference>
<comment type="similarity">
    <text evidence="4">Belongs to the class I-like SAM-binding methyltransferase superfamily. RNA M5U methyltransferase family.</text>
</comment>
<sequence>MNIQTIITDKCVFGGNCLSKINGKAVFVPFAVPGETLEVEITQSKRDYDSAEIKNIIKPSEHRVKPVCPYYGTCGGCNMMHIDSEYQKELRAEMLKDAFVRNGITPPEIQVVCGENFGYRSRFQLSDGGLSARGTNTVIPIERCAVAENCINEWLLSFPMEKRPSGRCHIFGSGKVISAGGKSGCSVSVSGGFEKNVSVQPSKKFKNMKQVKKHYAGTVLSEKTLVTVELLGKKITFDARGFFQSNLGVLEKAILEICRGLCGSSVLDMYAGCGTFSVFLSDIFEKTTLVEHNRDALVFAEQNLSGKNHESIGLSGAKWAAANRNAYFDAAVIDPPRSGMEKEVLEYLCRSGIPQIRSVSCDPATQARDTAALVQSGYVLKRLYLLDFYPNTSHIESLAVLEKE</sequence>
<evidence type="ECO:0000256" key="1">
    <source>
        <dbReference type="ARBA" id="ARBA00022603"/>
    </source>
</evidence>
<keyword evidence="2 4" id="KW-0808">Transferase</keyword>
<evidence type="ECO:0000259" key="5">
    <source>
        <dbReference type="PROSITE" id="PS50926"/>
    </source>
</evidence>
<evidence type="ECO:0000256" key="4">
    <source>
        <dbReference type="PROSITE-ProRule" id="PRU01024"/>
    </source>
</evidence>
<dbReference type="Gene3D" id="2.40.50.140">
    <property type="entry name" value="Nucleic acid-binding proteins"/>
    <property type="match status" value="1"/>
</dbReference>
<feature type="domain" description="TRAM" evidence="5">
    <location>
        <begin position="1"/>
        <end position="55"/>
    </location>
</feature>
<protein>
    <submittedName>
        <fullName evidence="6">23S rRNA (Uracil1939-C5)-methyltransferase</fullName>
    </submittedName>
</protein>
<dbReference type="AlphaFoldDB" id="A0A1T4JSY5"/>
<feature type="binding site" evidence="4">
    <location>
        <position position="244"/>
    </location>
    <ligand>
        <name>S-adenosyl-L-methionine</name>
        <dbReference type="ChEBI" id="CHEBI:59789"/>
    </ligand>
</feature>
<proteinExistence type="inferred from homology"/>
<keyword evidence="3 4" id="KW-0949">S-adenosyl-L-methionine</keyword>
<evidence type="ECO:0000256" key="3">
    <source>
        <dbReference type="ARBA" id="ARBA00022691"/>
    </source>
</evidence>
<dbReference type="PANTHER" id="PTHR11061:SF30">
    <property type="entry name" value="TRNA (URACIL(54)-C(5))-METHYLTRANSFERASE"/>
    <property type="match status" value="1"/>
</dbReference>
<dbReference type="GO" id="GO:0070475">
    <property type="term" value="P:rRNA base methylation"/>
    <property type="evidence" value="ECO:0007669"/>
    <property type="project" value="TreeGrafter"/>
</dbReference>
<dbReference type="PROSITE" id="PS50926">
    <property type="entry name" value="TRAM"/>
    <property type="match status" value="1"/>
</dbReference>
<feature type="binding site" evidence="4">
    <location>
        <position position="270"/>
    </location>
    <ligand>
        <name>S-adenosyl-L-methionine</name>
        <dbReference type="ChEBI" id="CHEBI:59789"/>
    </ligand>
</feature>
<evidence type="ECO:0000256" key="2">
    <source>
        <dbReference type="ARBA" id="ARBA00022679"/>
    </source>
</evidence>
<dbReference type="InterPro" id="IPR012340">
    <property type="entry name" value="NA-bd_OB-fold"/>
</dbReference>
<dbReference type="OrthoDB" id="9804590at2"/>
<keyword evidence="1 4" id="KW-0489">Methyltransferase</keyword>
<name>A0A1T4JSY5_TREPO</name>
<evidence type="ECO:0000313" key="6">
    <source>
        <dbReference type="EMBL" id="SJZ33306.1"/>
    </source>
</evidence>
<dbReference type="PANTHER" id="PTHR11061">
    <property type="entry name" value="RNA M5U METHYLTRANSFERASE"/>
    <property type="match status" value="1"/>
</dbReference>
<dbReference type="STRING" id="261392.SAMN02745149_00760"/>
<evidence type="ECO:0000313" key="7">
    <source>
        <dbReference type="Proteomes" id="UP000190423"/>
    </source>
</evidence>
<accession>A0A1T4JSY5</accession>
<dbReference type="PROSITE" id="PS51687">
    <property type="entry name" value="SAM_MT_RNA_M5U"/>
    <property type="match status" value="1"/>
</dbReference>